<dbReference type="STRING" id="546364.SAMN04489730_6958"/>
<feature type="domain" description="HTH cro/C1-type" evidence="2">
    <location>
        <begin position="10"/>
        <end position="75"/>
    </location>
</feature>
<keyword evidence="4" id="KW-1185">Reference proteome</keyword>
<name>A0A1K1SW28_9PSEU</name>
<dbReference type="GO" id="GO:0003677">
    <property type="term" value="F:DNA binding"/>
    <property type="evidence" value="ECO:0007669"/>
    <property type="project" value="UniProtKB-KW"/>
</dbReference>
<evidence type="ECO:0000256" key="1">
    <source>
        <dbReference type="SAM" id="MobiDB-lite"/>
    </source>
</evidence>
<protein>
    <submittedName>
        <fullName evidence="3">DNA-binding transcriptional regulator, XRE family</fullName>
    </submittedName>
</protein>
<gene>
    <name evidence="3" type="ORF">SAMN04489730_6958</name>
</gene>
<keyword evidence="3" id="KW-0238">DNA-binding</keyword>
<evidence type="ECO:0000313" key="3">
    <source>
        <dbReference type="EMBL" id="SFW88436.1"/>
    </source>
</evidence>
<dbReference type="InterPro" id="IPR001387">
    <property type="entry name" value="Cro/C1-type_HTH"/>
</dbReference>
<sequence>MSKKMTFEWHLRMRMAERGMFQTSELVTPLAERGISLSREQVYRLVTTPPQRLSMDVFAALCDILGCEPNDLIEIKVAPAQQQRRKAAGTTATPTVRRSTIRRPDLS</sequence>
<evidence type="ECO:0000259" key="2">
    <source>
        <dbReference type="Pfam" id="PF13443"/>
    </source>
</evidence>
<dbReference type="AlphaFoldDB" id="A0A1K1SW28"/>
<proteinExistence type="predicted"/>
<dbReference type="Pfam" id="PF13443">
    <property type="entry name" value="HTH_26"/>
    <property type="match status" value="1"/>
</dbReference>
<feature type="region of interest" description="Disordered" evidence="1">
    <location>
        <begin position="79"/>
        <end position="107"/>
    </location>
</feature>
<evidence type="ECO:0000313" key="4">
    <source>
        <dbReference type="Proteomes" id="UP000182740"/>
    </source>
</evidence>
<dbReference type="Proteomes" id="UP000182740">
    <property type="component" value="Unassembled WGS sequence"/>
</dbReference>
<dbReference type="EMBL" id="FPJG01000006">
    <property type="protein sequence ID" value="SFW88436.1"/>
    <property type="molecule type" value="Genomic_DNA"/>
</dbReference>
<dbReference type="OrthoDB" id="3626437at2"/>
<organism evidence="3 4">
    <name type="scientific">Amycolatopsis australiensis</name>
    <dbReference type="NCBI Taxonomy" id="546364"/>
    <lineage>
        <taxon>Bacteria</taxon>
        <taxon>Bacillati</taxon>
        <taxon>Actinomycetota</taxon>
        <taxon>Actinomycetes</taxon>
        <taxon>Pseudonocardiales</taxon>
        <taxon>Pseudonocardiaceae</taxon>
        <taxon>Amycolatopsis</taxon>
    </lineage>
</organism>
<reference evidence="4" key="1">
    <citation type="submission" date="2016-11" db="EMBL/GenBank/DDBJ databases">
        <authorList>
            <person name="Varghese N."/>
            <person name="Submissions S."/>
        </authorList>
    </citation>
    <scope>NUCLEOTIDE SEQUENCE [LARGE SCALE GENOMIC DNA]</scope>
    <source>
        <strain evidence="4">DSM 44671</strain>
    </source>
</reference>
<accession>A0A1K1SW28</accession>